<evidence type="ECO:0000313" key="1">
    <source>
        <dbReference type="EMBL" id="CAG8981743.1"/>
    </source>
</evidence>
<dbReference type="EMBL" id="CAJVRM010000514">
    <property type="protein sequence ID" value="CAG8981743.1"/>
    <property type="molecule type" value="Genomic_DNA"/>
</dbReference>
<comment type="caution">
    <text evidence="1">The sequence shown here is derived from an EMBL/GenBank/DDBJ whole genome shotgun (WGS) entry which is preliminary data.</text>
</comment>
<sequence length="313" mass="35206">MSKTFPALSITGKNYASSATCNYVFLPLYDYGSAYGITAEIDRAIIGLSPDIILESCYEIQSRLDKRLSHVSHILPLRETSILCKRMFSSARDSRLDFALTTLDLKSIPGKLIHDITSTPLHCALLIVEMRHINTERRSAGDRIFKDLLDSLELATHSVFSMLANLYRETPDSLRIQISTHHGFGVFLALGMLFEAYGSRCAPVNTVYLLSGHVLEREHCSGHALTHFKTVCKLRKYILSVLEPSPEGVGAEIQIWEHLLERLLTALNSFPCVARYDDNHPHWLGLISVLHNEANSLPEVMGTARFQRLLDRL</sequence>
<dbReference type="AlphaFoldDB" id="A0A9N9LVQ1"/>
<gene>
    <name evidence="1" type="ORF">HYALB_00013356</name>
</gene>
<name>A0A9N9LVQ1_9HELO</name>
<evidence type="ECO:0000313" key="2">
    <source>
        <dbReference type="Proteomes" id="UP000701801"/>
    </source>
</evidence>
<organism evidence="1 2">
    <name type="scientific">Hymenoscyphus albidus</name>
    <dbReference type="NCBI Taxonomy" id="595503"/>
    <lineage>
        <taxon>Eukaryota</taxon>
        <taxon>Fungi</taxon>
        <taxon>Dikarya</taxon>
        <taxon>Ascomycota</taxon>
        <taxon>Pezizomycotina</taxon>
        <taxon>Leotiomycetes</taxon>
        <taxon>Helotiales</taxon>
        <taxon>Helotiaceae</taxon>
        <taxon>Hymenoscyphus</taxon>
    </lineage>
</organism>
<protein>
    <submittedName>
        <fullName evidence="1">Uncharacterized protein</fullName>
    </submittedName>
</protein>
<dbReference type="Proteomes" id="UP000701801">
    <property type="component" value="Unassembled WGS sequence"/>
</dbReference>
<proteinExistence type="predicted"/>
<reference evidence="1" key="1">
    <citation type="submission" date="2021-07" db="EMBL/GenBank/DDBJ databases">
        <authorList>
            <person name="Durling M."/>
        </authorList>
    </citation>
    <scope>NUCLEOTIDE SEQUENCE</scope>
</reference>
<keyword evidence="2" id="KW-1185">Reference proteome</keyword>
<accession>A0A9N9LVQ1</accession>